<evidence type="ECO:0000313" key="2">
    <source>
        <dbReference type="EMBL" id="EGI58100.1"/>
    </source>
</evidence>
<feature type="region of interest" description="Disordered" evidence="1">
    <location>
        <begin position="209"/>
        <end position="249"/>
    </location>
</feature>
<feature type="region of interest" description="Disordered" evidence="1">
    <location>
        <begin position="306"/>
        <end position="333"/>
    </location>
</feature>
<dbReference type="EMBL" id="GL888761">
    <property type="protein sequence ID" value="EGI58100.1"/>
    <property type="molecule type" value="Genomic_DNA"/>
</dbReference>
<protein>
    <submittedName>
        <fullName evidence="2">Uncharacterized protein</fullName>
    </submittedName>
</protein>
<accession>F4X606</accession>
<organism evidence="3">
    <name type="scientific">Acromyrmex echinatior</name>
    <name type="common">Panamanian leafcutter ant</name>
    <name type="synonym">Acromyrmex octospinosus echinatior</name>
    <dbReference type="NCBI Taxonomy" id="103372"/>
    <lineage>
        <taxon>Eukaryota</taxon>
        <taxon>Metazoa</taxon>
        <taxon>Ecdysozoa</taxon>
        <taxon>Arthropoda</taxon>
        <taxon>Hexapoda</taxon>
        <taxon>Insecta</taxon>
        <taxon>Pterygota</taxon>
        <taxon>Neoptera</taxon>
        <taxon>Endopterygota</taxon>
        <taxon>Hymenoptera</taxon>
        <taxon>Apocrita</taxon>
        <taxon>Aculeata</taxon>
        <taxon>Formicoidea</taxon>
        <taxon>Formicidae</taxon>
        <taxon>Myrmicinae</taxon>
        <taxon>Acromyrmex</taxon>
    </lineage>
</organism>
<evidence type="ECO:0000313" key="3">
    <source>
        <dbReference type="Proteomes" id="UP000007755"/>
    </source>
</evidence>
<dbReference type="Proteomes" id="UP000007755">
    <property type="component" value="Unassembled WGS sequence"/>
</dbReference>
<reference evidence="2" key="1">
    <citation type="submission" date="2011-02" db="EMBL/GenBank/DDBJ databases">
        <title>The genome of the leaf-cutting ant Acromyrmex echinatior suggests key adaptations to social evolution and fungus farming.</title>
        <authorList>
            <person name="Nygaard S."/>
            <person name="Zhang G."/>
        </authorList>
    </citation>
    <scope>NUCLEOTIDE SEQUENCE</scope>
</reference>
<feature type="compositionally biased region" description="Basic and acidic residues" evidence="1">
    <location>
        <begin position="209"/>
        <end position="224"/>
    </location>
</feature>
<proteinExistence type="predicted"/>
<name>F4X606_ACREC</name>
<gene>
    <name evidence="2" type="ORF">G5I_13802</name>
</gene>
<sequence length="405" mass="44320">MRGSAGVITARARCNFLSARSKLPLDGVSCAASLRGQLPGVRCLHVNDVFTRTKGRDWLGIGAIPLIPARLGIMPPLNASSGRDSVDRGQATCGCEIHSALHGRSVPIHFSASPRNSLALSSLSLPLTLSIQISTLVFSLSCSLLPRSHLDATHSAPRAKNKWNREEPRAVSPSNPIEQANGFCHRTYYPAALVNVCARPVSLWPPHAADKFSDGRRSGPDKSSRLPAKLPSRAKRGNTRDASTTAPEVYTRRLTRARPQQICVPYAMLFPGDTPSSSFFYPTILYPAKQSGIAIAVQFGAPTVLTNTEKPSTSPSHPKSPRGELKSRARRPNVFLRGLNVGESGDAAQWRHEDTEEVQNEELEREYVCVRQYIDKEAHGIGMEAQTKGDWEEQGKRNTHCVRIH</sequence>
<dbReference type="InParanoid" id="F4X606"/>
<dbReference type="AlphaFoldDB" id="F4X606"/>
<evidence type="ECO:0000256" key="1">
    <source>
        <dbReference type="SAM" id="MobiDB-lite"/>
    </source>
</evidence>
<keyword evidence="3" id="KW-1185">Reference proteome</keyword>